<dbReference type="EMBL" id="JAAIUW010000011">
    <property type="protein sequence ID" value="KAF7810521.1"/>
    <property type="molecule type" value="Genomic_DNA"/>
</dbReference>
<dbReference type="PANTHER" id="PTHR47481">
    <property type="match status" value="1"/>
</dbReference>
<keyword evidence="3" id="KW-1185">Reference proteome</keyword>
<gene>
    <name evidence="2" type="ORF">G2W53_037264</name>
</gene>
<comment type="caution">
    <text evidence="2">The sequence shown here is derived from an EMBL/GenBank/DDBJ whole genome shotgun (WGS) entry which is preliminary data.</text>
</comment>
<sequence>MDGIDLVLYSPPLDNVMKVGSAPITIYQPVLFQNLKFPLRKFNFSCSQNEMASYKSFSNQQNQGPKDYGQKQQLEGIEELYNGNFGTVKRMADMGSSVNGMEKLNSNNYNTWSTRMRFYLLSQDLWSLVGGEETQPPTEGEDLKKWKVRAGKAMYVLSVTVEDDILQHIKEAKTPKEAWDTLTGLYARTNDAKLQHLENELLSISQQNMTIGEYFTKVKSICQEISKLDPQNPITETRMRRIIVHRLRPEFLGLVTATRGWAKEPTLIELENILANQEALDKQMSKASVQEEDKALFSSKGAKGRVTKSSVTEELSRGRGGWRGSQQRWSSKPGGAQRS</sequence>
<reference evidence="2" key="1">
    <citation type="submission" date="2020-09" db="EMBL/GenBank/DDBJ databases">
        <title>Genome-Enabled Discovery of Anthraquinone Biosynthesis in Senna tora.</title>
        <authorList>
            <person name="Kang S.-H."/>
            <person name="Pandey R.P."/>
            <person name="Lee C.-M."/>
            <person name="Sim J.-S."/>
            <person name="Jeong J.-T."/>
            <person name="Choi B.-S."/>
            <person name="Jung M."/>
            <person name="Ginzburg D."/>
            <person name="Zhao K."/>
            <person name="Won S.Y."/>
            <person name="Oh T.-J."/>
            <person name="Yu Y."/>
            <person name="Kim N.-H."/>
            <person name="Lee O.R."/>
            <person name="Lee T.-H."/>
            <person name="Bashyal P."/>
            <person name="Kim T.-S."/>
            <person name="Lee W.-H."/>
            <person name="Kawkins C."/>
            <person name="Kim C.-K."/>
            <person name="Kim J.S."/>
            <person name="Ahn B.O."/>
            <person name="Rhee S.Y."/>
            <person name="Sohng J.K."/>
        </authorList>
    </citation>
    <scope>NUCLEOTIDE SEQUENCE</scope>
    <source>
        <tissue evidence="2">Leaf</tissue>
    </source>
</reference>
<dbReference type="Proteomes" id="UP000634136">
    <property type="component" value="Unassembled WGS sequence"/>
</dbReference>
<proteinExistence type="predicted"/>
<organism evidence="2 3">
    <name type="scientific">Senna tora</name>
    <dbReference type="NCBI Taxonomy" id="362788"/>
    <lineage>
        <taxon>Eukaryota</taxon>
        <taxon>Viridiplantae</taxon>
        <taxon>Streptophyta</taxon>
        <taxon>Embryophyta</taxon>
        <taxon>Tracheophyta</taxon>
        <taxon>Spermatophyta</taxon>
        <taxon>Magnoliopsida</taxon>
        <taxon>eudicotyledons</taxon>
        <taxon>Gunneridae</taxon>
        <taxon>Pentapetalae</taxon>
        <taxon>rosids</taxon>
        <taxon>fabids</taxon>
        <taxon>Fabales</taxon>
        <taxon>Fabaceae</taxon>
        <taxon>Caesalpinioideae</taxon>
        <taxon>Cassia clade</taxon>
        <taxon>Senna</taxon>
    </lineage>
</organism>
<dbReference type="Pfam" id="PF14223">
    <property type="entry name" value="Retrotran_gag_2"/>
    <property type="match status" value="1"/>
</dbReference>
<accession>A0A834SVH8</accession>
<feature type="region of interest" description="Disordered" evidence="1">
    <location>
        <begin position="295"/>
        <end position="339"/>
    </location>
</feature>
<evidence type="ECO:0000313" key="2">
    <source>
        <dbReference type="EMBL" id="KAF7810521.1"/>
    </source>
</evidence>
<dbReference type="PANTHER" id="PTHR47481:SF36">
    <property type="entry name" value="CCHC-TYPE DOMAIN-CONTAINING PROTEIN"/>
    <property type="match status" value="1"/>
</dbReference>
<protein>
    <submittedName>
        <fullName evidence="2">Retrovirus-related Pol polyprotein from transposon TNT 1-94</fullName>
    </submittedName>
</protein>
<evidence type="ECO:0000313" key="3">
    <source>
        <dbReference type="Proteomes" id="UP000634136"/>
    </source>
</evidence>
<dbReference type="OrthoDB" id="1433098at2759"/>
<name>A0A834SVH8_9FABA</name>
<dbReference type="AlphaFoldDB" id="A0A834SVH8"/>
<evidence type="ECO:0000256" key="1">
    <source>
        <dbReference type="SAM" id="MobiDB-lite"/>
    </source>
</evidence>